<comment type="caution">
    <text evidence="12">The sequence shown here is derived from an EMBL/GenBank/DDBJ whole genome shotgun (WGS) entry which is preliminary data.</text>
</comment>
<protein>
    <recommendedName>
        <fullName evidence="3">NADH dehydrogenase [ubiquinone] 1 alpha subcomplex subunit 11</fullName>
    </recommendedName>
    <alternativeName>
        <fullName evidence="9">Complex I-B14.7</fullName>
    </alternativeName>
    <alternativeName>
        <fullName evidence="10">NADH-ubiquinone oxidoreductase subunit B14.7</fullName>
    </alternativeName>
</protein>
<evidence type="ECO:0000256" key="2">
    <source>
        <dbReference type="ARBA" id="ARBA00008699"/>
    </source>
</evidence>
<dbReference type="AlphaFoldDB" id="A0AA39KU22"/>
<proteinExistence type="inferred from homology"/>
<keyword evidence="4 11" id="KW-0812">Transmembrane</keyword>
<dbReference type="EMBL" id="JAQQBS010000002">
    <property type="protein sequence ID" value="KAK0173933.1"/>
    <property type="molecule type" value="Genomic_DNA"/>
</dbReference>
<reference evidence="12" key="1">
    <citation type="journal article" date="2023" name="bioRxiv">
        <title>Scaffold-level genome assemblies of two parasitoid biocontrol wasps reveal the parthenogenesis mechanism and an associated novel virus.</title>
        <authorList>
            <person name="Inwood S."/>
            <person name="Skelly J."/>
            <person name="Guhlin J."/>
            <person name="Harrop T."/>
            <person name="Goldson S."/>
            <person name="Dearden P."/>
        </authorList>
    </citation>
    <scope>NUCLEOTIDE SEQUENCE</scope>
    <source>
        <strain evidence="12">Irish</strain>
        <tissue evidence="12">Whole body</tissue>
    </source>
</reference>
<dbReference type="PANTHER" id="PTHR21382:SF1">
    <property type="entry name" value="NADH DEHYDROGENASE [UBIQUINONE] 1 ALPHA SUBCOMPLEX SUBUNIT 11"/>
    <property type="match status" value="1"/>
</dbReference>
<keyword evidence="6 11" id="KW-1133">Transmembrane helix</keyword>
<sequence>MDQYSRETPLDIVGITWGKPGYYDSPEGKNPWEKVWGLTKFAIPTGIFFTTADAIFITQARNALEAANCFGFWMVPFVGLSVTFSSITYIATNVRGKDDKINYALGALACGPVLHAWKRSTEFSCWGVAILMAAAILKKDSIQKGWEFHPAFRQTLGNYTYDFSLVSEEWPRRPI</sequence>
<dbReference type="InterPro" id="IPR039205">
    <property type="entry name" value="NDUFA11"/>
</dbReference>
<evidence type="ECO:0000256" key="11">
    <source>
        <dbReference type="SAM" id="Phobius"/>
    </source>
</evidence>
<evidence type="ECO:0000256" key="4">
    <source>
        <dbReference type="ARBA" id="ARBA00022692"/>
    </source>
</evidence>
<comment type="subcellular location">
    <subcellularLocation>
        <location evidence="1">Mitochondrion inner membrane</location>
        <topology evidence="1">Multi-pass membrane protein</topology>
        <orientation evidence="1">Matrix side</orientation>
    </subcellularLocation>
</comment>
<comment type="similarity">
    <text evidence="2">Belongs to the complex I NDUFA11 subunit family.</text>
</comment>
<dbReference type="GO" id="GO:0045271">
    <property type="term" value="C:respiratory chain complex I"/>
    <property type="evidence" value="ECO:0007669"/>
    <property type="project" value="InterPro"/>
</dbReference>
<keyword evidence="13" id="KW-1185">Reference proteome</keyword>
<keyword evidence="7" id="KW-0496">Mitochondrion</keyword>
<gene>
    <name evidence="12" type="ORF">PV328_007069</name>
</gene>
<evidence type="ECO:0000313" key="13">
    <source>
        <dbReference type="Proteomes" id="UP001168990"/>
    </source>
</evidence>
<evidence type="ECO:0000256" key="8">
    <source>
        <dbReference type="ARBA" id="ARBA00023136"/>
    </source>
</evidence>
<evidence type="ECO:0000256" key="1">
    <source>
        <dbReference type="ARBA" id="ARBA00004292"/>
    </source>
</evidence>
<feature type="transmembrane region" description="Helical" evidence="11">
    <location>
        <begin position="41"/>
        <end position="58"/>
    </location>
</feature>
<keyword evidence="8 11" id="KW-0472">Membrane</keyword>
<keyword evidence="5" id="KW-0999">Mitochondrion inner membrane</keyword>
<evidence type="ECO:0000256" key="9">
    <source>
        <dbReference type="ARBA" id="ARBA00030608"/>
    </source>
</evidence>
<dbReference type="PANTHER" id="PTHR21382">
    <property type="entry name" value="NADH-UBIQUINONE OXIDOREDUCTASE SUBUNIT"/>
    <property type="match status" value="1"/>
</dbReference>
<dbReference type="Proteomes" id="UP001168990">
    <property type="component" value="Unassembled WGS sequence"/>
</dbReference>
<organism evidence="12 13">
    <name type="scientific">Microctonus aethiopoides</name>
    <dbReference type="NCBI Taxonomy" id="144406"/>
    <lineage>
        <taxon>Eukaryota</taxon>
        <taxon>Metazoa</taxon>
        <taxon>Ecdysozoa</taxon>
        <taxon>Arthropoda</taxon>
        <taxon>Hexapoda</taxon>
        <taxon>Insecta</taxon>
        <taxon>Pterygota</taxon>
        <taxon>Neoptera</taxon>
        <taxon>Endopterygota</taxon>
        <taxon>Hymenoptera</taxon>
        <taxon>Apocrita</taxon>
        <taxon>Ichneumonoidea</taxon>
        <taxon>Braconidae</taxon>
        <taxon>Euphorinae</taxon>
        <taxon>Microctonus</taxon>
    </lineage>
</organism>
<reference evidence="12" key="2">
    <citation type="submission" date="2023-03" db="EMBL/GenBank/DDBJ databases">
        <authorList>
            <person name="Inwood S.N."/>
            <person name="Skelly J.G."/>
            <person name="Guhlin J."/>
            <person name="Harrop T.W.R."/>
            <person name="Goldson S.G."/>
            <person name="Dearden P.K."/>
        </authorList>
    </citation>
    <scope>NUCLEOTIDE SEQUENCE</scope>
    <source>
        <strain evidence="12">Irish</strain>
        <tissue evidence="12">Whole body</tissue>
    </source>
</reference>
<accession>A0AA39KU22</accession>
<evidence type="ECO:0000256" key="3">
    <source>
        <dbReference type="ARBA" id="ARBA00018191"/>
    </source>
</evidence>
<feature type="transmembrane region" description="Helical" evidence="11">
    <location>
        <begin position="70"/>
        <end position="91"/>
    </location>
</feature>
<evidence type="ECO:0000256" key="6">
    <source>
        <dbReference type="ARBA" id="ARBA00022989"/>
    </source>
</evidence>
<evidence type="ECO:0000256" key="5">
    <source>
        <dbReference type="ARBA" id="ARBA00022792"/>
    </source>
</evidence>
<dbReference type="GO" id="GO:0005743">
    <property type="term" value="C:mitochondrial inner membrane"/>
    <property type="evidence" value="ECO:0007669"/>
    <property type="project" value="UniProtKB-SubCell"/>
</dbReference>
<dbReference type="GO" id="GO:0006120">
    <property type="term" value="P:mitochondrial electron transport, NADH to ubiquinone"/>
    <property type="evidence" value="ECO:0007669"/>
    <property type="project" value="InterPro"/>
</dbReference>
<evidence type="ECO:0000256" key="7">
    <source>
        <dbReference type="ARBA" id="ARBA00023128"/>
    </source>
</evidence>
<evidence type="ECO:0000256" key="10">
    <source>
        <dbReference type="ARBA" id="ARBA00031497"/>
    </source>
</evidence>
<evidence type="ECO:0000313" key="12">
    <source>
        <dbReference type="EMBL" id="KAK0173933.1"/>
    </source>
</evidence>
<name>A0AA39KU22_9HYME</name>